<proteinExistence type="predicted"/>
<dbReference type="AlphaFoldDB" id="A0AAD3DL65"/>
<keyword evidence="2" id="KW-1185">Reference proteome</keyword>
<name>A0AAD3DL65_9CHLO</name>
<dbReference type="EMBL" id="BMAR01000003">
    <property type="protein sequence ID" value="GFR42477.1"/>
    <property type="molecule type" value="Genomic_DNA"/>
</dbReference>
<sequence>MDQILPAVQGLDLKIIHCIRAASLRAAGREEFVAIEPLEEAIQTFFRSLPRNQLQPWVSSLLKFKQHRSQEVQDTVAGTRASLKSAVGHAQIGNYEKTQLQEFAVNLWERLRVIDPFRRHLLRGDAEAVIRLLSDLTADPDAAAEVQQPFDLAKELRSTLVYIGADEQAVIGQTVNAIAVCTSEQLEALACWLATLVAVWRPQSEEAAREQGERIPPRLPKSGKLDIVLSILRLFRRVEVPVAVEETEQEGNEEAAANADVDALGNELAAVAL</sequence>
<comment type="caution">
    <text evidence="1">The sequence shown here is derived from an EMBL/GenBank/DDBJ whole genome shotgun (WGS) entry which is preliminary data.</text>
</comment>
<reference evidence="1 2" key="1">
    <citation type="journal article" date="2021" name="Sci. Rep.">
        <title>Genome sequencing of the multicellular alga Astrephomene provides insights into convergent evolution of germ-soma differentiation.</title>
        <authorList>
            <person name="Yamashita S."/>
            <person name="Yamamoto K."/>
            <person name="Matsuzaki R."/>
            <person name="Suzuki S."/>
            <person name="Yamaguchi H."/>
            <person name="Hirooka S."/>
            <person name="Minakuchi Y."/>
            <person name="Miyagishima S."/>
            <person name="Kawachi M."/>
            <person name="Toyoda A."/>
            <person name="Nozaki H."/>
        </authorList>
    </citation>
    <scope>NUCLEOTIDE SEQUENCE [LARGE SCALE GENOMIC DNA]</scope>
    <source>
        <strain evidence="1 2">NIES-4017</strain>
    </source>
</reference>
<organism evidence="1 2">
    <name type="scientific">Astrephomene gubernaculifera</name>
    <dbReference type="NCBI Taxonomy" id="47775"/>
    <lineage>
        <taxon>Eukaryota</taxon>
        <taxon>Viridiplantae</taxon>
        <taxon>Chlorophyta</taxon>
        <taxon>core chlorophytes</taxon>
        <taxon>Chlorophyceae</taxon>
        <taxon>CS clade</taxon>
        <taxon>Chlamydomonadales</taxon>
        <taxon>Astrephomenaceae</taxon>
        <taxon>Astrephomene</taxon>
    </lineage>
</organism>
<evidence type="ECO:0000313" key="1">
    <source>
        <dbReference type="EMBL" id="GFR42477.1"/>
    </source>
</evidence>
<protein>
    <submittedName>
        <fullName evidence="1">Uncharacterized protein</fullName>
    </submittedName>
</protein>
<accession>A0AAD3DL65</accession>
<gene>
    <name evidence="1" type="ORF">Agub_g3387</name>
</gene>
<evidence type="ECO:0000313" key="2">
    <source>
        <dbReference type="Proteomes" id="UP001054857"/>
    </source>
</evidence>
<dbReference type="Proteomes" id="UP001054857">
    <property type="component" value="Unassembled WGS sequence"/>
</dbReference>